<evidence type="ECO:0000256" key="2">
    <source>
        <dbReference type="ARBA" id="ARBA00022475"/>
    </source>
</evidence>
<dbReference type="InterPro" id="IPR052192">
    <property type="entry name" value="Insect_Ionotropic_Sensory_Rcpt"/>
</dbReference>
<evidence type="ECO:0000256" key="5">
    <source>
        <dbReference type="ARBA" id="ARBA00023136"/>
    </source>
</evidence>
<dbReference type="EMBL" id="MF625621">
    <property type="protein sequence ID" value="AXY83448.1"/>
    <property type="molecule type" value="mRNA"/>
</dbReference>
<evidence type="ECO:0000256" key="8">
    <source>
        <dbReference type="SAM" id="Phobius"/>
    </source>
</evidence>
<evidence type="ECO:0000256" key="1">
    <source>
        <dbReference type="ARBA" id="ARBA00004651"/>
    </source>
</evidence>
<protein>
    <submittedName>
        <fullName evidence="9">Putative ionotropic receptor 27</fullName>
    </submittedName>
</protein>
<keyword evidence="5 8" id="KW-0472">Membrane</keyword>
<organism evidence="9">
    <name type="scientific">Conopomorpha sinensis</name>
    <name type="common">litch fruit borer</name>
    <dbReference type="NCBI Taxonomy" id="940481"/>
    <lineage>
        <taxon>Eukaryota</taxon>
        <taxon>Metazoa</taxon>
        <taxon>Ecdysozoa</taxon>
        <taxon>Arthropoda</taxon>
        <taxon>Hexapoda</taxon>
        <taxon>Insecta</taxon>
        <taxon>Pterygota</taxon>
        <taxon>Neoptera</taxon>
        <taxon>Endopterygota</taxon>
        <taxon>Lepidoptera</taxon>
        <taxon>Glossata</taxon>
        <taxon>Ditrysia</taxon>
        <taxon>Tineoidea</taxon>
        <taxon>Gracillariidae</taxon>
        <taxon>Conopomorpha</taxon>
    </lineage>
</organism>
<evidence type="ECO:0000256" key="7">
    <source>
        <dbReference type="ARBA" id="ARBA00023180"/>
    </source>
</evidence>
<keyword evidence="3 8" id="KW-0812">Transmembrane</keyword>
<dbReference type="Gene3D" id="1.10.287.70">
    <property type="match status" value="1"/>
</dbReference>
<keyword evidence="2" id="KW-1003">Cell membrane</keyword>
<comment type="subcellular location">
    <subcellularLocation>
        <location evidence="1">Cell membrane</location>
        <topology evidence="1">Multi-pass membrane protein</topology>
    </subcellularLocation>
</comment>
<reference evidence="9" key="1">
    <citation type="submission" date="2017-08" db="EMBL/GenBank/DDBJ databases">
        <title>Analysis of the Antennal Transcriptome and Chemosensory-related Genes of Conopomorpha sinensis Bradley (Lepidoptera: Gracilariidae).</title>
        <authorList>
            <person name="Li P."/>
            <person name="Liu Y."/>
            <person name="Wang S."/>
            <person name="Sun H."/>
        </authorList>
    </citation>
    <scope>NUCLEOTIDE SEQUENCE</scope>
</reference>
<accession>A0A3Q8HDV9</accession>
<dbReference type="PANTHER" id="PTHR42643:SF32">
    <property type="entry name" value="IONOTROPIC RECEPTOR 31A, ISOFORM C-RELATED"/>
    <property type="match status" value="1"/>
</dbReference>
<sequence>MLFPAIAAFFRHKIVSYVTVLACWSSVDQVHFANNLTEYGLRVTITCDPRPLDLFDYLRFHGVITFSDSVNFPFHKLKPDHYTSWYKWLIIGDSVPSTMMIGRYDADIALLNNRGYHDENGDRNQSEIGYTKAETYLPLLDVYFHGNFGVSLHPWAEWSPGDAGLQILHDTERIKRRLDLKGYPIRISTPLAQYSSDLFNGTFLEYLTDTTNMEMDGTIKCTYLASVMITEVLNATDVLLPTLYWTSEASNSSMILMVRNGEAEIAGGGLRIIRTRIERLDYVMAIWPFSVGFTYLAERESSGNMFLAPFSWGVWATCGVAIIVLSVMQKITAQDHKEKEGALLGVVATWLQQDANTVPAGSSGRWTFTVMCLCSMLVHAYYTSAIVSALMSAGRSGPATLRELADSKYSIASADYDYMRYYMFDRDSKREDLEYLKRKKMTASFYQPLSRGVKLISDGNTAYHGEYNNLFPQLKSFTDDKICKLAYVDTIPKTLSYVVTNKRSQFTNVMRIVSYWIHETGHRSRLVSRYRSQPAPCRSAMLAERVKFGDIAPMYAAVAGLAACSVLVLGAEILLARWSGRGASNGDAVRVE</sequence>
<keyword evidence="4 8" id="KW-1133">Transmembrane helix</keyword>
<dbReference type="SUPFAM" id="SSF53850">
    <property type="entry name" value="Periplasmic binding protein-like II"/>
    <property type="match status" value="1"/>
</dbReference>
<evidence type="ECO:0000256" key="4">
    <source>
        <dbReference type="ARBA" id="ARBA00022989"/>
    </source>
</evidence>
<evidence type="ECO:0000313" key="9">
    <source>
        <dbReference type="EMBL" id="AXY83448.1"/>
    </source>
</evidence>
<evidence type="ECO:0000256" key="6">
    <source>
        <dbReference type="ARBA" id="ARBA00023170"/>
    </source>
</evidence>
<proteinExistence type="evidence at transcript level"/>
<feature type="transmembrane region" description="Helical" evidence="8">
    <location>
        <begin position="309"/>
        <end position="328"/>
    </location>
</feature>
<dbReference type="AlphaFoldDB" id="A0A3Q8HDV9"/>
<dbReference type="GO" id="GO:0005886">
    <property type="term" value="C:plasma membrane"/>
    <property type="evidence" value="ECO:0007669"/>
    <property type="project" value="UniProtKB-SubCell"/>
</dbReference>
<dbReference type="PANTHER" id="PTHR42643">
    <property type="entry name" value="IONOTROPIC RECEPTOR 20A-RELATED"/>
    <property type="match status" value="1"/>
</dbReference>
<feature type="transmembrane region" description="Helical" evidence="8">
    <location>
        <begin position="554"/>
        <end position="576"/>
    </location>
</feature>
<keyword evidence="6 9" id="KW-0675">Receptor</keyword>
<evidence type="ECO:0000256" key="3">
    <source>
        <dbReference type="ARBA" id="ARBA00022692"/>
    </source>
</evidence>
<name>A0A3Q8HDV9_9NEOP</name>
<keyword evidence="7" id="KW-0325">Glycoprotein</keyword>